<keyword evidence="2" id="KW-1185">Reference proteome</keyword>
<evidence type="ECO:0000313" key="1">
    <source>
        <dbReference type="EMBL" id="GBN55683.1"/>
    </source>
</evidence>
<comment type="caution">
    <text evidence="1">The sequence shown here is derived from an EMBL/GenBank/DDBJ whole genome shotgun (WGS) entry which is preliminary data.</text>
</comment>
<protein>
    <recommendedName>
        <fullName evidence="3">HAT C-terminal dimerisation domain-containing protein</fullName>
    </recommendedName>
</protein>
<gene>
    <name evidence="1" type="ORF">AVEN_199941_1</name>
</gene>
<name>A0A4Y2PXS6_ARAVE</name>
<accession>A0A4Y2PXS6</accession>
<dbReference type="AlphaFoldDB" id="A0A4Y2PXS6"/>
<evidence type="ECO:0008006" key="3">
    <source>
        <dbReference type="Google" id="ProtNLM"/>
    </source>
</evidence>
<reference evidence="1 2" key="1">
    <citation type="journal article" date="2019" name="Sci. Rep.">
        <title>Orb-weaving spider Araneus ventricosus genome elucidates the spidroin gene catalogue.</title>
        <authorList>
            <person name="Kono N."/>
            <person name="Nakamura H."/>
            <person name="Ohtoshi R."/>
            <person name="Moran D.A.P."/>
            <person name="Shinohara A."/>
            <person name="Yoshida Y."/>
            <person name="Fujiwara M."/>
            <person name="Mori M."/>
            <person name="Tomita M."/>
            <person name="Arakawa K."/>
        </authorList>
    </citation>
    <scope>NUCLEOTIDE SEQUENCE [LARGE SCALE GENOMIC DNA]</scope>
</reference>
<dbReference type="OrthoDB" id="6599302at2759"/>
<dbReference type="EMBL" id="BGPR01012355">
    <property type="protein sequence ID" value="GBN55683.1"/>
    <property type="molecule type" value="Genomic_DNA"/>
</dbReference>
<sequence>MCKDFHLAFSDGDHNDVDGFQFHQEILITLIVLLDKVISLLEKPTSLTYLNFKKVADNFLNHSVALKIFLTVPLTVTTGEKHYPVLKLNKLHLRSTIPQERLVA</sequence>
<organism evidence="1 2">
    <name type="scientific">Araneus ventricosus</name>
    <name type="common">Orbweaver spider</name>
    <name type="synonym">Epeira ventricosa</name>
    <dbReference type="NCBI Taxonomy" id="182803"/>
    <lineage>
        <taxon>Eukaryota</taxon>
        <taxon>Metazoa</taxon>
        <taxon>Ecdysozoa</taxon>
        <taxon>Arthropoda</taxon>
        <taxon>Chelicerata</taxon>
        <taxon>Arachnida</taxon>
        <taxon>Araneae</taxon>
        <taxon>Araneomorphae</taxon>
        <taxon>Entelegynae</taxon>
        <taxon>Araneoidea</taxon>
        <taxon>Araneidae</taxon>
        <taxon>Araneus</taxon>
    </lineage>
</organism>
<dbReference type="Proteomes" id="UP000499080">
    <property type="component" value="Unassembled WGS sequence"/>
</dbReference>
<evidence type="ECO:0000313" key="2">
    <source>
        <dbReference type="Proteomes" id="UP000499080"/>
    </source>
</evidence>
<proteinExistence type="predicted"/>